<proteinExistence type="predicted"/>
<keyword evidence="2" id="KW-1185">Reference proteome</keyword>
<protein>
    <submittedName>
        <fullName evidence="1">Uncharacterized protein</fullName>
    </submittedName>
</protein>
<name>A0ABP5P8U0_9ACTN</name>
<dbReference type="Proteomes" id="UP001499843">
    <property type="component" value="Unassembled WGS sequence"/>
</dbReference>
<dbReference type="EMBL" id="BAAAQX010000008">
    <property type="protein sequence ID" value="GAA2208147.1"/>
    <property type="molecule type" value="Genomic_DNA"/>
</dbReference>
<comment type="caution">
    <text evidence="1">The sequence shown here is derived from an EMBL/GenBank/DDBJ whole genome shotgun (WGS) entry which is preliminary data.</text>
</comment>
<reference evidence="2" key="1">
    <citation type="journal article" date="2019" name="Int. J. Syst. Evol. Microbiol.">
        <title>The Global Catalogue of Microorganisms (GCM) 10K type strain sequencing project: providing services to taxonomists for standard genome sequencing and annotation.</title>
        <authorList>
            <consortium name="The Broad Institute Genomics Platform"/>
            <consortium name="The Broad Institute Genome Sequencing Center for Infectious Disease"/>
            <person name="Wu L."/>
            <person name="Ma J."/>
        </authorList>
    </citation>
    <scope>NUCLEOTIDE SEQUENCE [LARGE SCALE GENOMIC DNA]</scope>
    <source>
        <strain evidence="2">JCM 16114</strain>
    </source>
</reference>
<sequence>MTTGSFQPYDVPPAVLSGRFEATVVDPGSAPTEIVRAGQPWRVDLEWEITGLLVPSLAGTWHVQLDIDPSGGGVESQHPATPVARPLTPANGLYTEQFVMQNVLAPGNYELVANLTYTDAIGAPSPLGGFVKLGRVMVQG</sequence>
<organism evidence="1 2">
    <name type="scientific">Nonomuraea monospora</name>
    <dbReference type="NCBI Taxonomy" id="568818"/>
    <lineage>
        <taxon>Bacteria</taxon>
        <taxon>Bacillati</taxon>
        <taxon>Actinomycetota</taxon>
        <taxon>Actinomycetes</taxon>
        <taxon>Streptosporangiales</taxon>
        <taxon>Streptosporangiaceae</taxon>
        <taxon>Nonomuraea</taxon>
    </lineage>
</organism>
<evidence type="ECO:0000313" key="1">
    <source>
        <dbReference type="EMBL" id="GAA2208147.1"/>
    </source>
</evidence>
<dbReference type="RefSeq" id="WP_344476013.1">
    <property type="nucleotide sequence ID" value="NZ_BAAAQX010000008.1"/>
</dbReference>
<gene>
    <name evidence="1" type="ORF">GCM10009850_036050</name>
</gene>
<evidence type="ECO:0000313" key="2">
    <source>
        <dbReference type="Proteomes" id="UP001499843"/>
    </source>
</evidence>
<accession>A0ABP5P8U0</accession>